<gene>
    <name evidence="1" type="ORF">EWB00_004434</name>
</gene>
<dbReference type="EMBL" id="SKCS01000284">
    <property type="protein sequence ID" value="TNN11679.1"/>
    <property type="molecule type" value="Genomic_DNA"/>
</dbReference>
<feature type="non-terminal residue" evidence="1">
    <location>
        <position position="71"/>
    </location>
</feature>
<comment type="caution">
    <text evidence="1">The sequence shown here is derived from an EMBL/GenBank/DDBJ whole genome shotgun (WGS) entry which is preliminary data.</text>
</comment>
<reference evidence="1 2" key="1">
    <citation type="submission" date="2019-03" db="EMBL/GenBank/DDBJ databases">
        <title>An improved genome assembly of the fluke Schistosoma japonicum.</title>
        <authorList>
            <person name="Hu W."/>
            <person name="Luo F."/>
            <person name="Yin M."/>
            <person name="Mo X."/>
            <person name="Sun C."/>
            <person name="Wu Q."/>
            <person name="Zhu B."/>
            <person name="Xiang M."/>
            <person name="Wang J."/>
            <person name="Wang Y."/>
            <person name="Zhang T."/>
            <person name="Xu B."/>
            <person name="Zheng H."/>
            <person name="Feng Z."/>
        </authorList>
    </citation>
    <scope>NUCLEOTIDE SEQUENCE [LARGE SCALE GENOMIC DNA]</scope>
    <source>
        <strain evidence="1">HuSjv2</strain>
        <tissue evidence="1">Worms</tissue>
    </source>
</reference>
<sequence>LTSVETTLTAENVKRKEYCLQLGSDSVSLEFLNKFLGSELYQGLGRVQAVLNVMWNKAHKEVEQNVDEFSP</sequence>
<proteinExistence type="predicted"/>
<evidence type="ECO:0000313" key="2">
    <source>
        <dbReference type="Proteomes" id="UP000311919"/>
    </source>
</evidence>
<dbReference type="AlphaFoldDB" id="A0A4Z2D5D2"/>
<name>A0A4Z2D5D2_SCHJA</name>
<dbReference type="Proteomes" id="UP000311919">
    <property type="component" value="Unassembled WGS sequence"/>
</dbReference>
<evidence type="ECO:0000313" key="1">
    <source>
        <dbReference type="EMBL" id="TNN11679.1"/>
    </source>
</evidence>
<keyword evidence="2" id="KW-1185">Reference proteome</keyword>
<feature type="non-terminal residue" evidence="1">
    <location>
        <position position="1"/>
    </location>
</feature>
<accession>A0A4Z2D5D2</accession>
<protein>
    <submittedName>
        <fullName evidence="1">Uncharacterized protein</fullName>
    </submittedName>
</protein>
<organism evidence="1 2">
    <name type="scientific">Schistosoma japonicum</name>
    <name type="common">Blood fluke</name>
    <dbReference type="NCBI Taxonomy" id="6182"/>
    <lineage>
        <taxon>Eukaryota</taxon>
        <taxon>Metazoa</taxon>
        <taxon>Spiralia</taxon>
        <taxon>Lophotrochozoa</taxon>
        <taxon>Platyhelminthes</taxon>
        <taxon>Trematoda</taxon>
        <taxon>Digenea</taxon>
        <taxon>Strigeidida</taxon>
        <taxon>Schistosomatoidea</taxon>
        <taxon>Schistosomatidae</taxon>
        <taxon>Schistosoma</taxon>
    </lineage>
</organism>